<keyword evidence="3" id="KW-1185">Reference proteome</keyword>
<dbReference type="Pfam" id="PF04199">
    <property type="entry name" value="Cyclase"/>
    <property type="match status" value="1"/>
</dbReference>
<name>A0A3E2HL64_SCYLI</name>
<dbReference type="STRING" id="5539.A0A3E2HL64"/>
<dbReference type="AlphaFoldDB" id="A0A3E2HL64"/>
<dbReference type="OrthoDB" id="5396at2759"/>
<proteinExistence type="inferred from homology"/>
<gene>
    <name evidence="2" type="ORF">B7463_g2219</name>
</gene>
<evidence type="ECO:0000313" key="2">
    <source>
        <dbReference type="EMBL" id="RFU34127.1"/>
    </source>
</evidence>
<feature type="non-terminal residue" evidence="2">
    <location>
        <position position="350"/>
    </location>
</feature>
<feature type="non-terminal residue" evidence="2">
    <location>
        <position position="1"/>
    </location>
</feature>
<dbReference type="Gene3D" id="3.50.30.50">
    <property type="entry name" value="Putative cyclase"/>
    <property type="match status" value="1"/>
</dbReference>
<evidence type="ECO:0008006" key="4">
    <source>
        <dbReference type="Google" id="ProtNLM"/>
    </source>
</evidence>
<evidence type="ECO:0000313" key="3">
    <source>
        <dbReference type="Proteomes" id="UP000258309"/>
    </source>
</evidence>
<dbReference type="OMA" id="TGWWTRF"/>
<comment type="similarity">
    <text evidence="1">Belongs to the Cyclase 1 superfamily.</text>
</comment>
<dbReference type="InterPro" id="IPR007325">
    <property type="entry name" value="KFase/CYL"/>
</dbReference>
<evidence type="ECO:0000256" key="1">
    <source>
        <dbReference type="ARBA" id="ARBA00007865"/>
    </source>
</evidence>
<dbReference type="EMBL" id="NCSJ02000025">
    <property type="protein sequence ID" value="RFU34127.1"/>
    <property type="molecule type" value="Genomic_DNA"/>
</dbReference>
<dbReference type="PANTHER" id="PTHR34861">
    <property type="match status" value="1"/>
</dbReference>
<dbReference type="Proteomes" id="UP000258309">
    <property type="component" value="Unassembled WGS sequence"/>
</dbReference>
<reference evidence="2 3" key="1">
    <citation type="submission" date="2018-05" db="EMBL/GenBank/DDBJ databases">
        <title>Draft genome sequence of Scytalidium lignicola DSM 105466, a ubiquitous saprotrophic fungus.</title>
        <authorList>
            <person name="Buettner E."/>
            <person name="Gebauer A.M."/>
            <person name="Hofrichter M."/>
            <person name="Liers C."/>
            <person name="Kellner H."/>
        </authorList>
    </citation>
    <scope>NUCLEOTIDE SEQUENCE [LARGE SCALE GENOMIC DNA]</scope>
    <source>
        <strain evidence="2 3">DSM 105466</strain>
    </source>
</reference>
<protein>
    <recommendedName>
        <fullName evidence="4">Cyclase</fullName>
    </recommendedName>
</protein>
<accession>A0A3E2HL64</accession>
<dbReference type="SUPFAM" id="SSF102198">
    <property type="entry name" value="Putative cyclase"/>
    <property type="match status" value="1"/>
</dbReference>
<dbReference type="GO" id="GO:0019441">
    <property type="term" value="P:L-tryptophan catabolic process to kynurenine"/>
    <property type="evidence" value="ECO:0007669"/>
    <property type="project" value="InterPro"/>
</dbReference>
<dbReference type="PANTHER" id="PTHR34861:SF10">
    <property type="entry name" value="CYCLASE"/>
    <property type="match status" value="1"/>
</dbReference>
<dbReference type="GO" id="GO:0004061">
    <property type="term" value="F:arylformamidase activity"/>
    <property type="evidence" value="ECO:0007669"/>
    <property type="project" value="InterPro"/>
</dbReference>
<sequence>MSLQLLDAEVWDPNSTTFPTRKELPKIPNAPEGAAWFWGNDDNIGRLNLLTPQRVKAAAANIMTGELVRLDLPMNVPEVPSFQRETFVHTIKEVMEGMVFDDKHEVDTQSGSQWDGFRHFSHLPSKTFYNGVHLPHPPFAVTSTDIIGSDANERCSIHHWSSHGIAGRGILLNYWGYAKANGINYDPNTACDISLDQLKKCGHAQGIDIRPESQGGDIKIGDILLIRFGWVERYMELSPEERESIALRPFEKLEYAGVTQDESVLDWLHDCYFAAVAGDAPTFERWPSKQKYLLHEYLLALWGVPLGEMWDLETLAMNCQRKKRWTFFLTSSPANVPGGVCSHANATAIF</sequence>
<organism evidence="2 3">
    <name type="scientific">Scytalidium lignicola</name>
    <name type="common">Hyphomycete</name>
    <dbReference type="NCBI Taxonomy" id="5539"/>
    <lineage>
        <taxon>Eukaryota</taxon>
        <taxon>Fungi</taxon>
        <taxon>Dikarya</taxon>
        <taxon>Ascomycota</taxon>
        <taxon>Pezizomycotina</taxon>
        <taxon>Leotiomycetes</taxon>
        <taxon>Leotiomycetes incertae sedis</taxon>
        <taxon>Scytalidium</taxon>
    </lineage>
</organism>
<dbReference type="InterPro" id="IPR037175">
    <property type="entry name" value="KFase_sf"/>
</dbReference>
<comment type="caution">
    <text evidence="2">The sequence shown here is derived from an EMBL/GenBank/DDBJ whole genome shotgun (WGS) entry which is preliminary data.</text>
</comment>